<dbReference type="EMBL" id="LWCA01000064">
    <property type="protein sequence ID" value="OAF71284.1"/>
    <property type="molecule type" value="Genomic_DNA"/>
</dbReference>
<accession>A0A177BCN6</accession>
<reference evidence="2 3" key="1">
    <citation type="submission" date="2016-04" db="EMBL/GenBank/DDBJ databases">
        <title>The genome of Intoshia linei affirms orthonectids as highly simplified spiralians.</title>
        <authorList>
            <person name="Mikhailov K.V."/>
            <person name="Slusarev G.S."/>
            <person name="Nikitin M.A."/>
            <person name="Logacheva M.D."/>
            <person name="Penin A."/>
            <person name="Aleoshin V."/>
            <person name="Panchin Y.V."/>
        </authorList>
    </citation>
    <scope>NUCLEOTIDE SEQUENCE [LARGE SCALE GENOMIC DNA]</scope>
    <source>
        <strain evidence="2">Intl2013</strain>
        <tissue evidence="2">Whole animal</tissue>
    </source>
</reference>
<organism evidence="2 3">
    <name type="scientific">Intoshia linei</name>
    <dbReference type="NCBI Taxonomy" id="1819745"/>
    <lineage>
        <taxon>Eukaryota</taxon>
        <taxon>Metazoa</taxon>
        <taxon>Spiralia</taxon>
        <taxon>Lophotrochozoa</taxon>
        <taxon>Mesozoa</taxon>
        <taxon>Orthonectida</taxon>
        <taxon>Rhopaluridae</taxon>
        <taxon>Intoshia</taxon>
    </lineage>
</organism>
<gene>
    <name evidence="2" type="ORF">A3Q56_00964</name>
</gene>
<sequence length="200" mass="22988">MSNIIYENDGPNQCPQPNRDSDSYFDPISSIISPAAYHHHFKDYKLNKYPFLDYKNNFVSSDRVQHSGKGVQFESSVCNDRFAPHTLNSCNYIKTEKNNYSFKNRKINNGLIRAQLAGGSVKCNSSMIKNCQNFNLKYNYTSMSQSANLEIDIDSRYNKTAKLSTNSYICDRDGQNLHAKLNTESLSMNELKRLMKNTYI</sequence>
<evidence type="ECO:0000313" key="3">
    <source>
        <dbReference type="Proteomes" id="UP000078046"/>
    </source>
</evidence>
<name>A0A177BCN6_9BILA</name>
<proteinExistence type="predicted"/>
<protein>
    <submittedName>
        <fullName evidence="2">Uncharacterized protein</fullName>
    </submittedName>
</protein>
<dbReference type="Proteomes" id="UP000078046">
    <property type="component" value="Unassembled WGS sequence"/>
</dbReference>
<evidence type="ECO:0000256" key="1">
    <source>
        <dbReference type="SAM" id="MobiDB-lite"/>
    </source>
</evidence>
<feature type="compositionally biased region" description="Polar residues" evidence="1">
    <location>
        <begin position="1"/>
        <end position="18"/>
    </location>
</feature>
<dbReference type="AlphaFoldDB" id="A0A177BCN6"/>
<feature type="region of interest" description="Disordered" evidence="1">
    <location>
        <begin position="1"/>
        <end position="20"/>
    </location>
</feature>
<comment type="caution">
    <text evidence="2">The sequence shown here is derived from an EMBL/GenBank/DDBJ whole genome shotgun (WGS) entry which is preliminary data.</text>
</comment>
<evidence type="ECO:0000313" key="2">
    <source>
        <dbReference type="EMBL" id="OAF71284.1"/>
    </source>
</evidence>
<keyword evidence="3" id="KW-1185">Reference proteome</keyword>